<evidence type="ECO:0000256" key="5">
    <source>
        <dbReference type="PROSITE-ProRule" id="PRU00221"/>
    </source>
</evidence>
<dbReference type="SMART" id="SM00320">
    <property type="entry name" value="WD40"/>
    <property type="match status" value="4"/>
</dbReference>
<keyword evidence="1 5" id="KW-0853">WD repeat</keyword>
<dbReference type="SUPFAM" id="SSF50978">
    <property type="entry name" value="WD40 repeat-like"/>
    <property type="match status" value="1"/>
</dbReference>
<evidence type="ECO:0000256" key="1">
    <source>
        <dbReference type="ARBA" id="ARBA00022574"/>
    </source>
</evidence>
<dbReference type="InterPro" id="IPR015943">
    <property type="entry name" value="WD40/YVTN_repeat-like_dom_sf"/>
</dbReference>
<keyword evidence="7" id="KW-1185">Reference proteome</keyword>
<feature type="repeat" description="WD" evidence="5">
    <location>
        <begin position="186"/>
        <end position="227"/>
    </location>
</feature>
<sequence length="419" mass="47084">MVYVVVQSDFDAVVRDVVTESVERDSFWVKVGSTKSYKKAIIAVQKDSGKLIFTSQDADIEFKKLLKNRYQIVLKNTPDKEKIIDLRCVSYHSKPMQREITSFDIIPSSEKDNVTLLALGDVEGKLKFAEINSQTEISDLNVIEEAHFADITKVKFFPSAKVLITVGLDYSAKIWSFPGGENPRTLRKQKGRITDVCIVGKGRNILTSSLDGSIIIWECGTSKDLYEFRRIKSLHDGVTVIKLRETDSKPHEDETENHINSHLFEAEGKICYSGHKSGTIAVWDLYSQTTLGEYSSLDGSPVSALILEDEYIYAGYENSFVRCWSYNDFSAPVWERQMLNSQLTGSENIETIVNDIFYLNGEDKLLVSWSDSQLVALNAKNGEGSETYFGFDTSLRINEIKKSGSEVYAAGKGGLFLKL</sequence>
<dbReference type="Pfam" id="PF00400">
    <property type="entry name" value="WD40"/>
    <property type="match status" value="2"/>
</dbReference>
<dbReference type="PROSITE" id="PS50082">
    <property type="entry name" value="WD_REPEATS_2"/>
    <property type="match status" value="2"/>
</dbReference>
<feature type="repeat" description="WD" evidence="5">
    <location>
        <begin position="144"/>
        <end position="185"/>
    </location>
</feature>
<dbReference type="EMBL" id="BSXN01001000">
    <property type="protein sequence ID" value="GME71056.1"/>
    <property type="molecule type" value="Genomic_DNA"/>
</dbReference>
<dbReference type="InterPro" id="IPR051179">
    <property type="entry name" value="WD_repeat_multifunction"/>
</dbReference>
<dbReference type="PANTHER" id="PTHR19857:SF19">
    <property type="entry name" value="26S PROTEASOME REGULATORY SUBUNIT RPN14"/>
    <property type="match status" value="1"/>
</dbReference>
<dbReference type="InterPro" id="IPR001680">
    <property type="entry name" value="WD40_rpt"/>
</dbReference>
<comment type="similarity">
    <text evidence="4">Belongs to the WD repeat PAAF1/RPN14 family.</text>
</comment>
<keyword evidence="3" id="KW-0647">Proteasome</keyword>
<evidence type="ECO:0000256" key="4">
    <source>
        <dbReference type="ARBA" id="ARBA00038321"/>
    </source>
</evidence>
<gene>
    <name evidence="6" type="ORF">Cboi02_000306400</name>
</gene>
<evidence type="ECO:0000256" key="2">
    <source>
        <dbReference type="ARBA" id="ARBA00022737"/>
    </source>
</evidence>
<reference evidence="6" key="1">
    <citation type="submission" date="2023-04" db="EMBL/GenBank/DDBJ databases">
        <title>Candida boidinii NBRC 10035.</title>
        <authorList>
            <person name="Ichikawa N."/>
            <person name="Sato H."/>
            <person name="Tonouchi N."/>
        </authorList>
    </citation>
    <scope>NUCLEOTIDE SEQUENCE</scope>
    <source>
        <strain evidence="6">NBRC 10035</strain>
    </source>
</reference>
<evidence type="ECO:0000313" key="6">
    <source>
        <dbReference type="EMBL" id="GME71056.1"/>
    </source>
</evidence>
<evidence type="ECO:0000313" key="7">
    <source>
        <dbReference type="Proteomes" id="UP001165120"/>
    </source>
</evidence>
<dbReference type="AlphaFoldDB" id="A0A9W6WGH2"/>
<dbReference type="GO" id="GO:0000502">
    <property type="term" value="C:proteasome complex"/>
    <property type="evidence" value="ECO:0007669"/>
    <property type="project" value="UniProtKB-KW"/>
</dbReference>
<protein>
    <submittedName>
        <fullName evidence="6">Unnamed protein product</fullName>
    </submittedName>
</protein>
<dbReference type="PANTHER" id="PTHR19857">
    <property type="entry name" value="MITOCHONDRIAL DIVISION PROTEIN 1-RELATED"/>
    <property type="match status" value="1"/>
</dbReference>
<proteinExistence type="inferred from homology"/>
<comment type="caution">
    <text evidence="6">The sequence shown here is derived from an EMBL/GenBank/DDBJ whole genome shotgun (WGS) entry which is preliminary data.</text>
</comment>
<dbReference type="InterPro" id="IPR036322">
    <property type="entry name" value="WD40_repeat_dom_sf"/>
</dbReference>
<organism evidence="6 7">
    <name type="scientific">Candida boidinii</name>
    <name type="common">Yeast</name>
    <dbReference type="NCBI Taxonomy" id="5477"/>
    <lineage>
        <taxon>Eukaryota</taxon>
        <taxon>Fungi</taxon>
        <taxon>Dikarya</taxon>
        <taxon>Ascomycota</taxon>
        <taxon>Saccharomycotina</taxon>
        <taxon>Pichiomycetes</taxon>
        <taxon>Pichiales</taxon>
        <taxon>Pichiaceae</taxon>
        <taxon>Ogataea</taxon>
        <taxon>Ogataea/Candida clade</taxon>
    </lineage>
</organism>
<dbReference type="Gene3D" id="2.130.10.10">
    <property type="entry name" value="YVTN repeat-like/Quinoprotein amine dehydrogenase"/>
    <property type="match status" value="2"/>
</dbReference>
<keyword evidence="2" id="KW-0677">Repeat</keyword>
<name>A0A9W6WGH2_CANBO</name>
<accession>A0A9W6WGH2</accession>
<evidence type="ECO:0000256" key="3">
    <source>
        <dbReference type="ARBA" id="ARBA00022942"/>
    </source>
</evidence>
<dbReference type="Proteomes" id="UP001165120">
    <property type="component" value="Unassembled WGS sequence"/>
</dbReference>